<accession>A0A3S3UKK7</accession>
<dbReference type="EMBL" id="SBIW01000009">
    <property type="protein sequence ID" value="RWY48575.1"/>
    <property type="molecule type" value="Genomic_DNA"/>
</dbReference>
<dbReference type="GO" id="GO:0016787">
    <property type="term" value="F:hydrolase activity"/>
    <property type="evidence" value="ECO:0007669"/>
    <property type="project" value="InterPro"/>
</dbReference>
<dbReference type="InterPro" id="IPR010496">
    <property type="entry name" value="AL/BT2_dom"/>
</dbReference>
<dbReference type="OrthoDB" id="259356at2"/>
<dbReference type="RefSeq" id="WP_128535621.1">
    <property type="nucleotide sequence ID" value="NZ_SBIW01000009.1"/>
</dbReference>
<organism evidence="2 3">
    <name type="scientific">Mucilaginibacter gilvus</name>
    <dbReference type="NCBI Taxonomy" id="2305909"/>
    <lineage>
        <taxon>Bacteria</taxon>
        <taxon>Pseudomonadati</taxon>
        <taxon>Bacteroidota</taxon>
        <taxon>Sphingobacteriia</taxon>
        <taxon>Sphingobacteriales</taxon>
        <taxon>Sphingobacteriaceae</taxon>
        <taxon>Mucilaginibacter</taxon>
    </lineage>
</organism>
<dbReference type="Gene3D" id="2.60.120.560">
    <property type="entry name" value="Exo-inulinase, domain 1"/>
    <property type="match status" value="1"/>
</dbReference>
<evidence type="ECO:0000313" key="2">
    <source>
        <dbReference type="EMBL" id="RWY48575.1"/>
    </source>
</evidence>
<name>A0A3S3UKK7_9SPHI</name>
<keyword evidence="3" id="KW-1185">Reference proteome</keyword>
<dbReference type="Pfam" id="PF06439">
    <property type="entry name" value="3keto-disac_hyd"/>
    <property type="match status" value="1"/>
</dbReference>
<sequence length="282" mass="31545">MKHTKLILPLMLCAVAFGFKNTPNADKWEQLFNGKDLTGWDTYIGPDLDDKGKAITGTSIGLNNDPKQVFTIVKQDGDKVIRISGESWGAISTKKEYAGYHLQLQFKWGALTWGQKKGQKMDSGLLYHSGGKYGADYSAWMRSQEFQIEQGNSGDYWGVAGGMADIPVIRRYEKDYIYNVGGMMNTFAEGSKAGRHCIKGGDAENPKGEWNTLDLYCNGDTSIHVINDKVMMVLYHGRQMENGRPQPLTKGKLQIQSEGAEVFYKEIMIQPITQLPVELVKQ</sequence>
<dbReference type="Proteomes" id="UP000286701">
    <property type="component" value="Unassembled WGS sequence"/>
</dbReference>
<gene>
    <name evidence="2" type="ORF">EPL05_19215</name>
</gene>
<dbReference type="AlphaFoldDB" id="A0A3S3UKK7"/>
<evidence type="ECO:0000259" key="1">
    <source>
        <dbReference type="Pfam" id="PF06439"/>
    </source>
</evidence>
<proteinExistence type="predicted"/>
<protein>
    <submittedName>
        <fullName evidence="2">DUF1080 domain-containing protein</fullName>
    </submittedName>
</protein>
<feature type="domain" description="3-keto-alpha-glucoside-1,2-lyase/3-keto-2-hydroxy-glucal hydratase" evidence="1">
    <location>
        <begin position="27"/>
        <end position="269"/>
    </location>
</feature>
<evidence type="ECO:0000313" key="3">
    <source>
        <dbReference type="Proteomes" id="UP000286701"/>
    </source>
</evidence>
<reference evidence="2 3" key="1">
    <citation type="submission" date="2019-01" db="EMBL/GenBank/DDBJ databases">
        <title>Mucilaginibacter antarcticum sp. nov., isolated from antarctic soil.</title>
        <authorList>
            <person name="Yan Y.-Q."/>
            <person name="Du Z.-J."/>
        </authorList>
    </citation>
    <scope>NUCLEOTIDE SEQUENCE [LARGE SCALE GENOMIC DNA]</scope>
    <source>
        <strain evidence="2 3">F01003</strain>
    </source>
</reference>
<comment type="caution">
    <text evidence="2">The sequence shown here is derived from an EMBL/GenBank/DDBJ whole genome shotgun (WGS) entry which is preliminary data.</text>
</comment>